<reference evidence="8 9" key="1">
    <citation type="submission" date="2020-10" db="EMBL/GenBank/DDBJ databases">
        <authorList>
            <person name="Klimov P.B."/>
            <person name="Dyachkov S.M."/>
            <person name="Chetverikov P.E."/>
        </authorList>
    </citation>
    <scope>NUCLEOTIDE SEQUENCE [LARGE SCALE GENOMIC DNA]</scope>
    <source>
        <strain evidence="8">BMOC 18-1129-001#AD2665</strain>
        <tissue evidence="8">Entire mites</tissue>
    </source>
</reference>
<dbReference type="PANTHER" id="PTHR43385:SF1">
    <property type="entry name" value="RIBOFLAVIN TRANSPORTER RIBJ"/>
    <property type="match status" value="1"/>
</dbReference>
<keyword evidence="3 7" id="KW-0812">Transmembrane</keyword>
<evidence type="ECO:0000256" key="1">
    <source>
        <dbReference type="ARBA" id="ARBA00004141"/>
    </source>
</evidence>
<feature type="transmembrane region" description="Helical" evidence="7">
    <location>
        <begin position="183"/>
        <end position="203"/>
    </location>
</feature>
<sequence>MVQSVSYEPLMAHSSRSSSSTDDSEGSITPSVSPSHGRNVNRSRNRADDDIFGDTIKLDDKLTLDLVHDQADACVLIDHSQSEITHTDDPNIWQNLAPTATLEHQSSWHTLTERLLLTNTNARGAKSASPRWTAPGSGNLIRLENNKSNRNFFSEKSVHRNRRKIDGTRHPAKWLGFLLEKRCLAILGAFLINLTLGTVYTLSNVNSYMTSYIRKHSDPTATYGGSLWFSSLLAVGQGFSMVFGGFIERRFSARLSCIIGCIIHSAAIASTRWAVDWGFVPTLITYGLLPGIGLGLAYLTPITNAFGWWPNRKGMVSGIILAGFGGATLIFNIFQTHFVNPNNLSPDNGAYFDQAEVLQRVPLLFTFLGCIYGTMQFIGCCLLFKPPPVPTFGLYDTKSNLDDTCEIPILEKEMSLRSAIRSREFWVLYFVYGITTQGVLLINSVAKEYGQLFIKDDMYLAAVGSLASVANCLGRLFWGIGVDHFEFGLLFTIITIIFGSLIFLFPFKFILSSKVLYLICTLGIFGSFSGWMAIYPVHCSRSFGVQNAGIMYGLIFTSQSIGGVFTAIIVKELMDNYNRFIPCICVFLLEAVGLVLFHLFYPRR</sequence>
<feature type="transmembrane region" description="Helical" evidence="7">
    <location>
        <begin position="458"/>
        <end position="478"/>
    </location>
</feature>
<feature type="transmembrane region" description="Helical" evidence="7">
    <location>
        <begin position="223"/>
        <end position="243"/>
    </location>
</feature>
<keyword evidence="9" id="KW-1185">Reference proteome</keyword>
<feature type="compositionally biased region" description="Polar residues" evidence="6">
    <location>
        <begin position="28"/>
        <end position="38"/>
    </location>
</feature>
<dbReference type="SUPFAM" id="SSF103473">
    <property type="entry name" value="MFS general substrate transporter"/>
    <property type="match status" value="1"/>
</dbReference>
<proteinExistence type="predicted"/>
<evidence type="ECO:0000313" key="9">
    <source>
        <dbReference type="Proteomes" id="UP000825002"/>
    </source>
</evidence>
<comment type="subcellular location">
    <subcellularLocation>
        <location evidence="1">Membrane</location>
        <topology evidence="1">Multi-pass membrane protein</topology>
    </subcellularLocation>
</comment>
<evidence type="ECO:0000256" key="6">
    <source>
        <dbReference type="SAM" id="MobiDB-lite"/>
    </source>
</evidence>
<name>A0ABQ7S7G6_9ACAR</name>
<evidence type="ECO:0000256" key="4">
    <source>
        <dbReference type="ARBA" id="ARBA00022989"/>
    </source>
</evidence>
<feature type="transmembrane region" description="Helical" evidence="7">
    <location>
        <begin position="515"/>
        <end position="537"/>
    </location>
</feature>
<dbReference type="InterPro" id="IPR036259">
    <property type="entry name" value="MFS_trans_sf"/>
</dbReference>
<dbReference type="PANTHER" id="PTHR43385">
    <property type="entry name" value="RIBOFLAVIN TRANSPORTER RIBJ"/>
    <property type="match status" value="1"/>
</dbReference>
<evidence type="ECO:0000256" key="7">
    <source>
        <dbReference type="SAM" id="Phobius"/>
    </source>
</evidence>
<accession>A0ABQ7S7G6</accession>
<feature type="transmembrane region" description="Helical" evidence="7">
    <location>
        <begin position="576"/>
        <end position="601"/>
    </location>
</feature>
<dbReference type="Pfam" id="PF07690">
    <property type="entry name" value="MFS_1"/>
    <property type="match status" value="1"/>
</dbReference>
<feature type="region of interest" description="Disordered" evidence="6">
    <location>
        <begin position="1"/>
        <end position="47"/>
    </location>
</feature>
<dbReference type="Gene3D" id="1.20.1250.20">
    <property type="entry name" value="MFS general substrate transporter like domains"/>
    <property type="match status" value="2"/>
</dbReference>
<dbReference type="EMBL" id="JAIFTH010000516">
    <property type="protein sequence ID" value="KAG9509364.1"/>
    <property type="molecule type" value="Genomic_DNA"/>
</dbReference>
<keyword evidence="4 7" id="KW-1133">Transmembrane helix</keyword>
<protein>
    <submittedName>
        <fullName evidence="8">YhjX</fullName>
    </submittedName>
</protein>
<gene>
    <name evidence="8" type="primary">yhjX</name>
    <name evidence="8" type="ORF">GZH46_02120</name>
</gene>
<feature type="transmembrane region" description="Helical" evidence="7">
    <location>
        <begin position="363"/>
        <end position="384"/>
    </location>
</feature>
<feature type="transmembrane region" description="Helical" evidence="7">
    <location>
        <begin position="487"/>
        <end position="509"/>
    </location>
</feature>
<feature type="transmembrane region" description="Helical" evidence="7">
    <location>
        <begin position="425"/>
        <end position="446"/>
    </location>
</feature>
<feature type="transmembrane region" description="Helical" evidence="7">
    <location>
        <begin position="287"/>
        <end position="309"/>
    </location>
</feature>
<feature type="transmembrane region" description="Helical" evidence="7">
    <location>
        <begin position="255"/>
        <end position="275"/>
    </location>
</feature>
<keyword evidence="5 7" id="KW-0472">Membrane</keyword>
<feature type="transmembrane region" description="Helical" evidence="7">
    <location>
        <begin position="316"/>
        <end position="334"/>
    </location>
</feature>
<evidence type="ECO:0000256" key="3">
    <source>
        <dbReference type="ARBA" id="ARBA00022692"/>
    </source>
</evidence>
<dbReference type="InterPro" id="IPR011701">
    <property type="entry name" value="MFS"/>
</dbReference>
<evidence type="ECO:0000256" key="5">
    <source>
        <dbReference type="ARBA" id="ARBA00023136"/>
    </source>
</evidence>
<feature type="transmembrane region" description="Helical" evidence="7">
    <location>
        <begin position="549"/>
        <end position="570"/>
    </location>
</feature>
<evidence type="ECO:0000256" key="2">
    <source>
        <dbReference type="ARBA" id="ARBA00022448"/>
    </source>
</evidence>
<dbReference type="Proteomes" id="UP000825002">
    <property type="component" value="Unassembled WGS sequence"/>
</dbReference>
<comment type="caution">
    <text evidence="8">The sequence shown here is derived from an EMBL/GenBank/DDBJ whole genome shotgun (WGS) entry which is preliminary data.</text>
</comment>
<organism evidence="8 9">
    <name type="scientific">Fragariocoptes setiger</name>
    <dbReference type="NCBI Taxonomy" id="1670756"/>
    <lineage>
        <taxon>Eukaryota</taxon>
        <taxon>Metazoa</taxon>
        <taxon>Ecdysozoa</taxon>
        <taxon>Arthropoda</taxon>
        <taxon>Chelicerata</taxon>
        <taxon>Arachnida</taxon>
        <taxon>Acari</taxon>
        <taxon>Acariformes</taxon>
        <taxon>Trombidiformes</taxon>
        <taxon>Prostigmata</taxon>
        <taxon>Eupodina</taxon>
        <taxon>Eriophyoidea</taxon>
        <taxon>Phytoptidae</taxon>
        <taxon>Fragariocoptes</taxon>
    </lineage>
</organism>
<evidence type="ECO:0000313" key="8">
    <source>
        <dbReference type="EMBL" id="KAG9509364.1"/>
    </source>
</evidence>
<keyword evidence="2" id="KW-0813">Transport</keyword>
<dbReference type="InterPro" id="IPR052983">
    <property type="entry name" value="MFS_Riboflavin_Transporter"/>
</dbReference>